<accession>J9E4U4</accession>
<dbReference type="EMBL" id="ADBV01008128">
    <property type="protein sequence ID" value="EJW77158.1"/>
    <property type="molecule type" value="Genomic_DNA"/>
</dbReference>
<evidence type="ECO:0000313" key="1">
    <source>
        <dbReference type="EMBL" id="EJW77158.1"/>
    </source>
</evidence>
<evidence type="ECO:0000313" key="2">
    <source>
        <dbReference type="Proteomes" id="UP000004810"/>
    </source>
</evidence>
<reference evidence="2" key="1">
    <citation type="submission" date="2012-08" db="EMBL/GenBank/DDBJ databases">
        <title>The Genome Sequence of Wuchereria bancrofti.</title>
        <authorList>
            <person name="Nutman T.B."/>
            <person name="Fink D.L."/>
            <person name="Russ C."/>
            <person name="Young S."/>
            <person name="Zeng Q."/>
            <person name="Koehrsen M."/>
            <person name="Alvarado L."/>
            <person name="Berlin A."/>
            <person name="Chapman S.B."/>
            <person name="Chen Z."/>
            <person name="Freedman E."/>
            <person name="Gellesch M."/>
            <person name="Goldberg J."/>
            <person name="Griggs A."/>
            <person name="Gujja S."/>
            <person name="Heilman E.R."/>
            <person name="Heiman D."/>
            <person name="Hepburn T."/>
            <person name="Howarth C."/>
            <person name="Jen D."/>
            <person name="Larson L."/>
            <person name="Lewis B."/>
            <person name="Mehta T."/>
            <person name="Park D."/>
            <person name="Pearson M."/>
            <person name="Roberts A."/>
            <person name="Saif S."/>
            <person name="Shea T."/>
            <person name="Shenoy N."/>
            <person name="Sisk P."/>
            <person name="Stolte C."/>
            <person name="Sykes S."/>
            <person name="Walk T."/>
            <person name="White J."/>
            <person name="Yandava C."/>
            <person name="Haas B."/>
            <person name="Henn M.R."/>
            <person name="Nusbaum C."/>
            <person name="Birren B."/>
        </authorList>
    </citation>
    <scope>NUCLEOTIDE SEQUENCE [LARGE SCALE GENOMIC DNA]</scope>
    <source>
        <strain evidence="2">NA</strain>
    </source>
</reference>
<proteinExistence type="predicted"/>
<gene>
    <name evidence="1" type="ORF">WUBG_11935</name>
</gene>
<organism evidence="1 2">
    <name type="scientific">Wuchereria bancrofti</name>
    <dbReference type="NCBI Taxonomy" id="6293"/>
    <lineage>
        <taxon>Eukaryota</taxon>
        <taxon>Metazoa</taxon>
        <taxon>Ecdysozoa</taxon>
        <taxon>Nematoda</taxon>
        <taxon>Chromadorea</taxon>
        <taxon>Rhabditida</taxon>
        <taxon>Spirurina</taxon>
        <taxon>Spiruromorpha</taxon>
        <taxon>Filarioidea</taxon>
        <taxon>Onchocercidae</taxon>
        <taxon>Wuchereria</taxon>
    </lineage>
</organism>
<protein>
    <submittedName>
        <fullName evidence="1">Uncharacterized protein</fullName>
    </submittedName>
</protein>
<sequence length="122" mass="14003">MTLMQAPHYDQSVKLRNGVCSFCRAFQCFWKGNDDKEICAYISVQRSTFDSIILPWPKYVNIADPGSSSLLSQHHIQLQLSVESIAESRTRVRTRWAVGLKCRRSMIVIATYKVREPPTPNQ</sequence>
<dbReference type="Proteomes" id="UP000004810">
    <property type="component" value="Unassembled WGS sequence"/>
</dbReference>
<dbReference type="AlphaFoldDB" id="J9E4U4"/>
<name>J9E4U4_WUCBA</name>
<comment type="caution">
    <text evidence="1">The sequence shown here is derived from an EMBL/GenBank/DDBJ whole genome shotgun (WGS) entry which is preliminary data.</text>
</comment>